<keyword evidence="3 9" id="KW-0812">Transmembrane</keyword>
<name>A0A1G5WKX6_9EURY</name>
<sequence>MDTKKIINITRMILSLLIVLDVILITYSLVSDISPALYQKILLFDIVICIILLFDFFWGYFKAEDKKEYFKSNWIELIASIPFDIVFSQFMYLRYLRLLRIFRILFLIGEYFKIVGTFLKDTRLDEILAILLLIVIGSTLSLYLVDPGMSNLFDDLWFVVVSITTVGYGDITPNSVYGKIVSLVLLIIGVFIFSAITGAISTYFMDNLLKEGSYHIIEIKEKIDSQDAKIDEMNEQLAKNEAKIDELKDEIRELKEIIKEK</sequence>
<dbReference type="GO" id="GO:0008076">
    <property type="term" value="C:voltage-gated potassium channel complex"/>
    <property type="evidence" value="ECO:0007669"/>
    <property type="project" value="InterPro"/>
</dbReference>
<dbReference type="SUPFAM" id="SSF81324">
    <property type="entry name" value="Voltage-gated potassium channels"/>
    <property type="match status" value="1"/>
</dbReference>
<keyword evidence="6 9" id="KW-0472">Membrane</keyword>
<dbReference type="GO" id="GO:0005249">
    <property type="term" value="F:voltage-gated potassium channel activity"/>
    <property type="evidence" value="ECO:0007669"/>
    <property type="project" value="InterPro"/>
</dbReference>
<evidence type="ECO:0000256" key="2">
    <source>
        <dbReference type="ARBA" id="ARBA00022448"/>
    </source>
</evidence>
<evidence type="ECO:0000313" key="11">
    <source>
        <dbReference type="EMBL" id="SDA57885.1"/>
    </source>
</evidence>
<dbReference type="Proteomes" id="UP000323439">
    <property type="component" value="Unassembled WGS sequence"/>
</dbReference>
<organism evidence="11 12">
    <name type="scientific">Methanobrevibacter millerae</name>
    <dbReference type="NCBI Taxonomy" id="230361"/>
    <lineage>
        <taxon>Archaea</taxon>
        <taxon>Methanobacteriati</taxon>
        <taxon>Methanobacteriota</taxon>
        <taxon>Methanomada group</taxon>
        <taxon>Methanobacteria</taxon>
        <taxon>Methanobacteriales</taxon>
        <taxon>Methanobacteriaceae</taxon>
        <taxon>Methanobrevibacter</taxon>
    </lineage>
</organism>
<evidence type="ECO:0000256" key="5">
    <source>
        <dbReference type="ARBA" id="ARBA00023065"/>
    </source>
</evidence>
<feature type="transmembrane region" description="Helical" evidence="9">
    <location>
        <begin position="73"/>
        <end position="92"/>
    </location>
</feature>
<dbReference type="AlphaFoldDB" id="A0A1G5WKX6"/>
<keyword evidence="12" id="KW-1185">Reference proteome</keyword>
<evidence type="ECO:0000313" key="12">
    <source>
        <dbReference type="Proteomes" id="UP000323439"/>
    </source>
</evidence>
<keyword evidence="5" id="KW-0406">Ion transport</keyword>
<feature type="transmembrane region" description="Helical" evidence="9">
    <location>
        <begin position="42"/>
        <end position="61"/>
    </location>
</feature>
<evidence type="ECO:0000256" key="7">
    <source>
        <dbReference type="ARBA" id="ARBA00023303"/>
    </source>
</evidence>
<evidence type="ECO:0000259" key="10">
    <source>
        <dbReference type="Pfam" id="PF07885"/>
    </source>
</evidence>
<feature type="transmembrane region" description="Helical" evidence="9">
    <location>
        <begin position="127"/>
        <end position="145"/>
    </location>
</feature>
<dbReference type="Gene3D" id="1.10.287.70">
    <property type="match status" value="1"/>
</dbReference>
<evidence type="ECO:0000256" key="4">
    <source>
        <dbReference type="ARBA" id="ARBA00022989"/>
    </source>
</evidence>
<feature type="domain" description="Potassium channel" evidence="10">
    <location>
        <begin position="131"/>
        <end position="205"/>
    </location>
</feature>
<dbReference type="PANTHER" id="PTHR11537">
    <property type="entry name" value="VOLTAGE-GATED POTASSIUM CHANNEL"/>
    <property type="match status" value="1"/>
</dbReference>
<dbReference type="PANTHER" id="PTHR11537:SF254">
    <property type="entry name" value="POTASSIUM VOLTAGE-GATED CHANNEL PROTEIN SHAB"/>
    <property type="match status" value="1"/>
</dbReference>
<accession>A0A1G5WKX6</accession>
<evidence type="ECO:0000256" key="3">
    <source>
        <dbReference type="ARBA" id="ARBA00022692"/>
    </source>
</evidence>
<proteinExistence type="predicted"/>
<evidence type="ECO:0000256" key="9">
    <source>
        <dbReference type="SAM" id="Phobius"/>
    </source>
</evidence>
<dbReference type="InterPro" id="IPR027359">
    <property type="entry name" value="Volt_channel_dom_sf"/>
</dbReference>
<evidence type="ECO:0000256" key="6">
    <source>
        <dbReference type="ARBA" id="ARBA00023136"/>
    </source>
</evidence>
<dbReference type="Pfam" id="PF07885">
    <property type="entry name" value="Ion_trans_2"/>
    <property type="match status" value="1"/>
</dbReference>
<dbReference type="EMBL" id="FMXB01000010">
    <property type="protein sequence ID" value="SDA57885.1"/>
    <property type="molecule type" value="Genomic_DNA"/>
</dbReference>
<evidence type="ECO:0000256" key="1">
    <source>
        <dbReference type="ARBA" id="ARBA00004141"/>
    </source>
</evidence>
<gene>
    <name evidence="11" type="ORF">SAMN02910315_01446</name>
</gene>
<keyword evidence="2" id="KW-0813">Transport</keyword>
<dbReference type="OrthoDB" id="56871at2157"/>
<feature type="transmembrane region" description="Helical" evidence="9">
    <location>
        <begin position="12"/>
        <end position="30"/>
    </location>
</feature>
<dbReference type="Gene3D" id="1.20.120.350">
    <property type="entry name" value="Voltage-gated potassium channels. Chain C"/>
    <property type="match status" value="1"/>
</dbReference>
<dbReference type="GO" id="GO:0001508">
    <property type="term" value="P:action potential"/>
    <property type="evidence" value="ECO:0007669"/>
    <property type="project" value="TreeGrafter"/>
</dbReference>
<keyword evidence="4 9" id="KW-1133">Transmembrane helix</keyword>
<feature type="coiled-coil region" evidence="8">
    <location>
        <begin position="216"/>
        <end position="260"/>
    </location>
</feature>
<protein>
    <submittedName>
        <fullName evidence="11">Voltage-gated potassium channel</fullName>
    </submittedName>
</protein>
<evidence type="ECO:0000256" key="8">
    <source>
        <dbReference type="SAM" id="Coils"/>
    </source>
</evidence>
<comment type="subcellular location">
    <subcellularLocation>
        <location evidence="1">Membrane</location>
        <topology evidence="1">Multi-pass membrane protein</topology>
    </subcellularLocation>
</comment>
<dbReference type="RefSeq" id="WP_149731983.1">
    <property type="nucleotide sequence ID" value="NZ_FMXB01000010.1"/>
</dbReference>
<keyword evidence="8" id="KW-0175">Coiled coil</keyword>
<reference evidence="11 12" key="1">
    <citation type="submission" date="2016-10" db="EMBL/GenBank/DDBJ databases">
        <authorList>
            <person name="Varghese N."/>
            <person name="Submissions S."/>
        </authorList>
    </citation>
    <scope>NUCLEOTIDE SEQUENCE [LARGE SCALE GENOMIC DNA]</scope>
    <source>
        <strain evidence="11 12">DSM 16643</strain>
    </source>
</reference>
<dbReference type="InterPro" id="IPR013099">
    <property type="entry name" value="K_chnl_dom"/>
</dbReference>
<dbReference type="InterPro" id="IPR028325">
    <property type="entry name" value="VG_K_chnl"/>
</dbReference>
<feature type="transmembrane region" description="Helical" evidence="9">
    <location>
        <begin position="180"/>
        <end position="204"/>
    </location>
</feature>
<feature type="transmembrane region" description="Helical" evidence="9">
    <location>
        <begin position="98"/>
        <end position="115"/>
    </location>
</feature>
<keyword evidence="7 11" id="KW-0407">Ion channel</keyword>